<dbReference type="PANTHER" id="PTHR21301:SF10">
    <property type="entry name" value="REVERSE TRANSCRIPTASE DOMAIN-CONTAINING PROTEIN"/>
    <property type="match status" value="1"/>
</dbReference>
<feature type="domain" description="Reverse transcriptase" evidence="1">
    <location>
        <begin position="1"/>
        <end position="74"/>
    </location>
</feature>
<reference evidence="4" key="1">
    <citation type="submission" date="2017-02" db="UniProtKB">
        <authorList>
            <consortium name="WormBaseParasite"/>
        </authorList>
    </citation>
    <scope>IDENTIFICATION</scope>
</reference>
<accession>A0A0N4W9W2</accession>
<dbReference type="EMBL" id="UZAF01016602">
    <property type="protein sequence ID" value="VDO30958.1"/>
    <property type="molecule type" value="Genomic_DNA"/>
</dbReference>
<dbReference type="PROSITE" id="PS50878">
    <property type="entry name" value="RT_POL"/>
    <property type="match status" value="1"/>
</dbReference>
<dbReference type="OrthoDB" id="5823133at2759"/>
<sequence>MGQRIAPVLAVCFMSRIEQPVLARLPIMYCRYIDDRFVITSTQSETDELFNILNSQSQYIKLTREALHEDGCPF</sequence>
<gene>
    <name evidence="2" type="ORF">HPLM_LOCUS7109</name>
</gene>
<keyword evidence="3" id="KW-1185">Reference proteome</keyword>
<dbReference type="InterPro" id="IPR000477">
    <property type="entry name" value="RT_dom"/>
</dbReference>
<reference evidence="2 3" key="2">
    <citation type="submission" date="2018-11" db="EMBL/GenBank/DDBJ databases">
        <authorList>
            <consortium name="Pathogen Informatics"/>
        </authorList>
    </citation>
    <scope>NUCLEOTIDE SEQUENCE [LARGE SCALE GENOMIC DNA]</scope>
    <source>
        <strain evidence="2 3">MHpl1</strain>
    </source>
</reference>
<dbReference type="Proteomes" id="UP000268014">
    <property type="component" value="Unassembled WGS sequence"/>
</dbReference>
<name>A0A0N4W9W2_HAEPC</name>
<evidence type="ECO:0000313" key="2">
    <source>
        <dbReference type="EMBL" id="VDO30958.1"/>
    </source>
</evidence>
<evidence type="ECO:0000313" key="4">
    <source>
        <dbReference type="WBParaSite" id="HPLM_0000711701-mRNA-1"/>
    </source>
</evidence>
<dbReference type="WBParaSite" id="HPLM_0000711701-mRNA-1">
    <property type="protein sequence ID" value="HPLM_0000711701-mRNA-1"/>
    <property type="gene ID" value="HPLM_0000711701"/>
</dbReference>
<organism evidence="4">
    <name type="scientific">Haemonchus placei</name>
    <name type="common">Barber's pole worm</name>
    <dbReference type="NCBI Taxonomy" id="6290"/>
    <lineage>
        <taxon>Eukaryota</taxon>
        <taxon>Metazoa</taxon>
        <taxon>Ecdysozoa</taxon>
        <taxon>Nematoda</taxon>
        <taxon>Chromadorea</taxon>
        <taxon>Rhabditida</taxon>
        <taxon>Rhabditina</taxon>
        <taxon>Rhabditomorpha</taxon>
        <taxon>Strongyloidea</taxon>
        <taxon>Trichostrongylidae</taxon>
        <taxon>Haemonchus</taxon>
    </lineage>
</organism>
<proteinExistence type="predicted"/>
<dbReference type="AlphaFoldDB" id="A0A0N4W9W2"/>
<evidence type="ECO:0000259" key="1">
    <source>
        <dbReference type="PROSITE" id="PS50878"/>
    </source>
</evidence>
<evidence type="ECO:0000313" key="3">
    <source>
        <dbReference type="Proteomes" id="UP000268014"/>
    </source>
</evidence>
<dbReference type="PANTHER" id="PTHR21301">
    <property type="entry name" value="REVERSE TRANSCRIPTASE"/>
    <property type="match status" value="1"/>
</dbReference>
<protein>
    <submittedName>
        <fullName evidence="4">Reverse transcriptase domain-containing protein</fullName>
    </submittedName>
</protein>